<organism evidence="5 6">
    <name type="scientific">Alteromonas hispanica</name>
    <dbReference type="NCBI Taxonomy" id="315421"/>
    <lineage>
        <taxon>Bacteria</taxon>
        <taxon>Pseudomonadati</taxon>
        <taxon>Pseudomonadota</taxon>
        <taxon>Gammaproteobacteria</taxon>
        <taxon>Alteromonadales</taxon>
        <taxon>Alteromonadaceae</taxon>
        <taxon>Alteromonas/Salinimonas group</taxon>
        <taxon>Alteromonas</taxon>
    </lineage>
</organism>
<dbReference type="Gene3D" id="3.40.50.10330">
    <property type="entry name" value="Probable inorganic polyphosphate/atp-NAD kinase, domain 1"/>
    <property type="match status" value="1"/>
</dbReference>
<dbReference type="Pfam" id="PF00781">
    <property type="entry name" value="DAGK_cat"/>
    <property type="match status" value="1"/>
</dbReference>
<protein>
    <submittedName>
        <fullName evidence="5">Uncharacterized protein</fullName>
    </submittedName>
</protein>
<name>A0A6L9MPT9_9ALTE</name>
<feature type="transmembrane region" description="Helical" evidence="1">
    <location>
        <begin position="28"/>
        <end position="48"/>
    </location>
</feature>
<comment type="caution">
    <text evidence="5">The sequence shown here is derived from an EMBL/GenBank/DDBJ whole genome shotgun (WGS) entry which is preliminary data.</text>
</comment>
<dbReference type="Gene3D" id="2.60.200.40">
    <property type="match status" value="1"/>
</dbReference>
<feature type="domain" description="DAGKc" evidence="4">
    <location>
        <begin position="236"/>
        <end position="369"/>
    </location>
</feature>
<dbReference type="InterPro" id="IPR000340">
    <property type="entry name" value="Dual-sp_phosphatase_cat-dom"/>
</dbReference>
<evidence type="ECO:0000313" key="5">
    <source>
        <dbReference type="EMBL" id="NDW19915.1"/>
    </source>
</evidence>
<proteinExistence type="predicted"/>
<dbReference type="NCBIfam" id="NF009025">
    <property type="entry name" value="PRK12361.1"/>
    <property type="match status" value="1"/>
</dbReference>
<evidence type="ECO:0000259" key="3">
    <source>
        <dbReference type="PROSITE" id="PS50056"/>
    </source>
</evidence>
<evidence type="ECO:0000256" key="1">
    <source>
        <dbReference type="SAM" id="Phobius"/>
    </source>
</evidence>
<dbReference type="SUPFAM" id="SSF52799">
    <property type="entry name" value="(Phosphotyrosine protein) phosphatases II"/>
    <property type="match status" value="1"/>
</dbReference>
<dbReference type="SMART" id="SM00195">
    <property type="entry name" value="DSPc"/>
    <property type="match status" value="1"/>
</dbReference>
<keyword evidence="6" id="KW-1185">Reference proteome</keyword>
<dbReference type="InterPro" id="IPR020422">
    <property type="entry name" value="TYR_PHOSPHATASE_DUAL_dom"/>
</dbReference>
<feature type="domain" description="Tyrosine-protein phosphatase" evidence="2">
    <location>
        <begin position="89"/>
        <end position="235"/>
    </location>
</feature>
<keyword evidence="1" id="KW-0472">Membrane</keyword>
<dbReference type="PANTHER" id="PTHR47216:SF4">
    <property type="entry name" value="OS01G0859400 PROTEIN"/>
    <property type="match status" value="1"/>
</dbReference>
<evidence type="ECO:0000313" key="6">
    <source>
        <dbReference type="Proteomes" id="UP000478837"/>
    </source>
</evidence>
<dbReference type="PROSITE" id="PS50054">
    <property type="entry name" value="TYR_PHOSPHATASE_DUAL"/>
    <property type="match status" value="1"/>
</dbReference>
<dbReference type="InterPro" id="IPR001206">
    <property type="entry name" value="Diacylglycerol_kinase_cat_dom"/>
</dbReference>
<keyword evidence="1" id="KW-1133">Transmembrane helix</keyword>
<dbReference type="InterPro" id="IPR000387">
    <property type="entry name" value="Tyr_Pase_dom"/>
</dbReference>
<dbReference type="SMART" id="SM00046">
    <property type="entry name" value="DAGKc"/>
    <property type="match status" value="1"/>
</dbReference>
<evidence type="ECO:0000259" key="2">
    <source>
        <dbReference type="PROSITE" id="PS50054"/>
    </source>
</evidence>
<dbReference type="CDD" id="cd14527">
    <property type="entry name" value="DSP_bac"/>
    <property type="match status" value="1"/>
</dbReference>
<dbReference type="PANTHER" id="PTHR47216">
    <property type="match status" value="1"/>
</dbReference>
<sequence length="542" mass="59779">MKMVKYYIAGALVALVLAMVSPSLILQILFGWVTFSLAAVSSAYIFNYPSLFRKREDGSIPFYIRWIFVPFLFGSWAYNEYARRTDKVPPLQKIQENLFLACRMSGKHVDLLNENNITAILDVTAEFDGLDYTALREDYRYLNIPVLDHTSPTSEQLLHAINWLDQQIKAKRNVVVHCALGRGRSVLVVAAYLLAKDDSLTVEEAMRRINSVRQTARLNKKQLSALEKVKDGGLLSLQKNLVLIANPVAGGGKWELNKSQILARLNEKFSVSVFETTPEKNGKAIAEEALGNNVDIIVACGGDGTLTEVASALIDTQATMGFIPLGTANALSQVLHGYLSKVMPIDIACDIIIEGNTLAIDTATCNDNIMLLVTAVGFEEQMISSADRDEKNEGGQFAYLKGLWSAISNNENISFKIRTDDSDEETLTTPSFVVANAAPMTTALAQGDEPPDVTDGKLDLTWLVPQTSPDKQLLSLAELIFSPSEHKRHSDNIRHAQASTITLRFDDEIAYAVDGEIFHADTVTINTCPRSLTVLTNKENEE</sequence>
<dbReference type="FunFam" id="3.90.190.10:FF:000157">
    <property type="entry name" value="Protein-tyrosine phosphatase"/>
    <property type="match status" value="1"/>
</dbReference>
<feature type="domain" description="Tyrosine specific protein phosphatases" evidence="3">
    <location>
        <begin position="155"/>
        <end position="224"/>
    </location>
</feature>
<dbReference type="Proteomes" id="UP000478837">
    <property type="component" value="Unassembled WGS sequence"/>
</dbReference>
<dbReference type="EMBL" id="JAAAWP010000001">
    <property type="protein sequence ID" value="NDW19915.1"/>
    <property type="molecule type" value="Genomic_DNA"/>
</dbReference>
<gene>
    <name evidence="5" type="ORF">GTW09_00010</name>
</gene>
<dbReference type="GO" id="GO:0016301">
    <property type="term" value="F:kinase activity"/>
    <property type="evidence" value="ECO:0007669"/>
    <property type="project" value="InterPro"/>
</dbReference>
<dbReference type="Pfam" id="PF00782">
    <property type="entry name" value="DSPc"/>
    <property type="match status" value="1"/>
</dbReference>
<dbReference type="RefSeq" id="WP_163109033.1">
    <property type="nucleotide sequence ID" value="NZ_JAAAWP010000001.1"/>
</dbReference>
<dbReference type="InterPro" id="IPR029021">
    <property type="entry name" value="Prot-tyrosine_phosphatase-like"/>
</dbReference>
<dbReference type="PROSITE" id="PS50146">
    <property type="entry name" value="DAGK"/>
    <property type="match status" value="1"/>
</dbReference>
<feature type="transmembrane region" description="Helical" evidence="1">
    <location>
        <begin position="60"/>
        <end position="78"/>
    </location>
</feature>
<dbReference type="Gene3D" id="3.90.190.10">
    <property type="entry name" value="Protein tyrosine phosphatase superfamily"/>
    <property type="match status" value="1"/>
</dbReference>
<dbReference type="SUPFAM" id="SSF111331">
    <property type="entry name" value="NAD kinase/diacylglycerol kinase-like"/>
    <property type="match status" value="1"/>
</dbReference>
<keyword evidence="1" id="KW-0812">Transmembrane</keyword>
<evidence type="ECO:0000259" key="4">
    <source>
        <dbReference type="PROSITE" id="PS50146"/>
    </source>
</evidence>
<accession>A0A6L9MPT9</accession>
<dbReference type="PROSITE" id="PS50056">
    <property type="entry name" value="TYR_PHOSPHATASE_2"/>
    <property type="match status" value="1"/>
</dbReference>
<reference evidence="5 6" key="1">
    <citation type="submission" date="2020-01" db="EMBL/GenBank/DDBJ databases">
        <title>Genomes of bacteria type strains.</title>
        <authorList>
            <person name="Chen J."/>
            <person name="Zhu S."/>
            <person name="Yang J."/>
        </authorList>
    </citation>
    <scope>NUCLEOTIDE SEQUENCE [LARGE SCALE GENOMIC DNA]</scope>
    <source>
        <strain evidence="5 6">LMG 22958</strain>
    </source>
</reference>
<dbReference type="InterPro" id="IPR017438">
    <property type="entry name" value="ATP-NAD_kinase_N"/>
</dbReference>
<dbReference type="InterPro" id="IPR016064">
    <property type="entry name" value="NAD/diacylglycerol_kinase_sf"/>
</dbReference>
<dbReference type="AlphaFoldDB" id="A0A6L9MPT9"/>